<protein>
    <submittedName>
        <fullName evidence="1">Uncharacterized protein</fullName>
    </submittedName>
</protein>
<evidence type="ECO:0000313" key="1">
    <source>
        <dbReference type="EMBL" id="KAI4351544.1"/>
    </source>
</evidence>
<name>A0ACB9PUL4_BAUVA</name>
<organism evidence="1 2">
    <name type="scientific">Bauhinia variegata</name>
    <name type="common">Purple orchid tree</name>
    <name type="synonym">Phanera variegata</name>
    <dbReference type="NCBI Taxonomy" id="167791"/>
    <lineage>
        <taxon>Eukaryota</taxon>
        <taxon>Viridiplantae</taxon>
        <taxon>Streptophyta</taxon>
        <taxon>Embryophyta</taxon>
        <taxon>Tracheophyta</taxon>
        <taxon>Spermatophyta</taxon>
        <taxon>Magnoliopsida</taxon>
        <taxon>eudicotyledons</taxon>
        <taxon>Gunneridae</taxon>
        <taxon>Pentapetalae</taxon>
        <taxon>rosids</taxon>
        <taxon>fabids</taxon>
        <taxon>Fabales</taxon>
        <taxon>Fabaceae</taxon>
        <taxon>Cercidoideae</taxon>
        <taxon>Cercideae</taxon>
        <taxon>Bauhiniinae</taxon>
        <taxon>Bauhinia</taxon>
    </lineage>
</organism>
<evidence type="ECO:0000313" key="2">
    <source>
        <dbReference type="Proteomes" id="UP000828941"/>
    </source>
</evidence>
<dbReference type="EMBL" id="CM039428">
    <property type="protein sequence ID" value="KAI4351544.1"/>
    <property type="molecule type" value="Genomic_DNA"/>
</dbReference>
<dbReference type="Proteomes" id="UP000828941">
    <property type="component" value="Chromosome 3"/>
</dbReference>
<proteinExistence type="predicted"/>
<reference evidence="1 2" key="1">
    <citation type="journal article" date="2022" name="DNA Res.">
        <title>Chromosomal-level genome assembly of the orchid tree Bauhinia variegata (Leguminosae; Cercidoideae) supports the allotetraploid origin hypothesis of Bauhinia.</title>
        <authorList>
            <person name="Zhong Y."/>
            <person name="Chen Y."/>
            <person name="Zheng D."/>
            <person name="Pang J."/>
            <person name="Liu Y."/>
            <person name="Luo S."/>
            <person name="Meng S."/>
            <person name="Qian L."/>
            <person name="Wei D."/>
            <person name="Dai S."/>
            <person name="Zhou R."/>
        </authorList>
    </citation>
    <scope>NUCLEOTIDE SEQUENCE [LARGE SCALE GENOMIC DNA]</scope>
    <source>
        <strain evidence="1">BV-YZ2020</strain>
    </source>
</reference>
<comment type="caution">
    <text evidence="1">The sequence shown here is derived from an EMBL/GenBank/DDBJ whole genome shotgun (WGS) entry which is preliminary data.</text>
</comment>
<sequence length="567" mass="64342">MNDHGYRYTARWKKREEEKEEIDWRGKPRSSELPLQFHLHCFIIAMEDEAEKMIALKRAYADIILNTAKEAAARIMASERRALCFQQELRSTKDESLRMLVRMKQMIDAKAAEAEKTSLNQQRKIEELEAQLNEAEDVITDLRMELKQVWALLEKKNRDVQPLNGESIKQVACFEESAKPEALVSSTNQELQCLTTCGVEKKSLNQIALDGDYCHPTKQTEQSDISSLENDYAQNSDFASIIIRSNEPELCKNGCTQRIRALEGKLMNGKLLARDVHDQHCGINDEFTVRDSNSDVAKFSTPTLGTKKKKTKKHVKHCRKLRGKIFPDYRSCFVSCCKTQTGESCKSDKGAYSLRSIRCAVNKLKRMKRRRGPDYCKSPQVLQQCSSVCDDGERCEEKHDAEMKPVPHLSDAEPVYGSNNVTASVKTVNNFGLVQKAMEKDNEVLDANVLGNLEGNLSQSSTGPSFDMKVEDVDVPSTNTVSENAKAFEEKNDSPYQADDCRLLKYTFQRKRKKESLENPDEETTSEKRTVKRKEEGKQNGVLEPEKCSMIGLTQVAHQLISLPTKS</sequence>
<keyword evidence="2" id="KW-1185">Reference proteome</keyword>
<gene>
    <name evidence="1" type="ORF">L6164_005901</name>
</gene>
<accession>A0ACB9PUL4</accession>